<sequence>MTNDETLQELQDTLDEIKDRWQRGETMELPGPIERARSLAADLEGGDDDHDREDCIRGTVMVEDCYPREELHERALDDAASGLAEFGVTPAEASIRWAMVEDGVLHYKVEHEAIPPIDYGRPIPDGDSP</sequence>
<reference evidence="2" key="1">
    <citation type="submission" date="2016-04" db="EMBL/GenBank/DDBJ databases">
        <authorList>
            <person name="Chen S.-C."/>
            <person name="Lai M.-C."/>
        </authorList>
    </citation>
    <scope>NUCLEOTIDE SEQUENCE [LARGE SCALE GENOMIC DNA]</scope>
    <source>
        <strain evidence="2">AB14</strain>
    </source>
</reference>
<dbReference type="AlphaFoldDB" id="A0A1S8ARC5"/>
<organism evidence="1 2">
    <name type="scientific">Natrinema saccharevitans</name>
    <dbReference type="NCBI Taxonomy" id="301967"/>
    <lineage>
        <taxon>Archaea</taxon>
        <taxon>Methanobacteriati</taxon>
        <taxon>Methanobacteriota</taxon>
        <taxon>Stenosarchaea group</taxon>
        <taxon>Halobacteria</taxon>
        <taxon>Halobacteriales</taxon>
        <taxon>Natrialbaceae</taxon>
        <taxon>Natrinema</taxon>
    </lineage>
</organism>
<dbReference type="STRING" id="301967.A6E15_19210"/>
<protein>
    <submittedName>
        <fullName evidence="1">Uncharacterized protein</fullName>
    </submittedName>
</protein>
<dbReference type="RefSeq" id="WP_076148830.1">
    <property type="nucleotide sequence ID" value="NZ_LWLN01000003.1"/>
</dbReference>
<evidence type="ECO:0000313" key="1">
    <source>
        <dbReference type="EMBL" id="OLZ39094.1"/>
    </source>
</evidence>
<accession>A0A1S8ARC5</accession>
<keyword evidence="2" id="KW-1185">Reference proteome</keyword>
<evidence type="ECO:0000313" key="2">
    <source>
        <dbReference type="Proteomes" id="UP000189370"/>
    </source>
</evidence>
<comment type="caution">
    <text evidence="1">The sequence shown here is derived from an EMBL/GenBank/DDBJ whole genome shotgun (WGS) entry which is preliminary data.</text>
</comment>
<dbReference type="EMBL" id="LWLN01000003">
    <property type="protein sequence ID" value="OLZ39094.1"/>
    <property type="molecule type" value="Genomic_DNA"/>
</dbReference>
<dbReference type="Proteomes" id="UP000189370">
    <property type="component" value="Unassembled WGS sequence"/>
</dbReference>
<name>A0A1S8ARC5_9EURY</name>
<gene>
    <name evidence="1" type="ORF">A6E15_19210</name>
</gene>
<proteinExistence type="predicted"/>